<dbReference type="PANTHER" id="PTHR31458">
    <property type="entry name" value="POLYGALACTURONASE 1 BETA-LIKE PROTEIN 2"/>
    <property type="match status" value="1"/>
</dbReference>
<feature type="signal peptide" evidence="7">
    <location>
        <begin position="1"/>
        <end position="22"/>
    </location>
</feature>
<evidence type="ECO:0000256" key="4">
    <source>
        <dbReference type="ARBA" id="ARBA00022523"/>
    </source>
</evidence>
<protein>
    <submittedName>
        <fullName evidence="9">Probable polygalacturonase non-catalytic subunit JP630</fullName>
    </submittedName>
</protein>
<keyword evidence="3" id="KW-0964">Secreted</keyword>
<evidence type="ECO:0000259" key="8">
    <source>
        <dbReference type="PROSITE" id="PS51277"/>
    </source>
</evidence>
<gene>
    <name evidence="9" type="ORF">SHERM_00582</name>
</gene>
<dbReference type="PANTHER" id="PTHR31458:SF16">
    <property type="entry name" value="BURP DOMAIN-CONTAINING PROTEIN"/>
    <property type="match status" value="1"/>
</dbReference>
<comment type="subcellular location">
    <subcellularLocation>
        <location evidence="1">Secreted</location>
        <location evidence="1">Cell wall</location>
    </subcellularLocation>
    <subcellularLocation>
        <location evidence="2">Secreted</location>
        <location evidence="2">Extracellular space</location>
        <location evidence="2">Apoplast</location>
    </subcellularLocation>
</comment>
<dbReference type="OrthoDB" id="902148at2759"/>
<keyword evidence="4" id="KW-0052">Apoplast</keyword>
<name>A0A9N7P2S7_STRHE</name>
<keyword evidence="6" id="KW-0325">Glycoprotein</keyword>
<evidence type="ECO:0000256" key="5">
    <source>
        <dbReference type="ARBA" id="ARBA00022729"/>
    </source>
</evidence>
<evidence type="ECO:0000313" key="9">
    <source>
        <dbReference type="EMBL" id="CAA0841565.1"/>
    </source>
</evidence>
<dbReference type="InterPro" id="IPR051897">
    <property type="entry name" value="PG-associated_BURP"/>
</dbReference>
<reference evidence="9" key="1">
    <citation type="submission" date="2019-12" db="EMBL/GenBank/DDBJ databases">
        <authorList>
            <person name="Scholes J."/>
        </authorList>
    </citation>
    <scope>NUCLEOTIDE SEQUENCE</scope>
</reference>
<dbReference type="Pfam" id="PF03181">
    <property type="entry name" value="BURP"/>
    <property type="match status" value="1"/>
</dbReference>
<feature type="chain" id="PRO_5040446337" evidence="7">
    <location>
        <begin position="23"/>
        <end position="441"/>
    </location>
</feature>
<sequence>MPTTLHLLTFSIFLFHLTITFSSSTSASSSFSPSFAQTQLKLWSQNVQNKMPPSISTKLSPLTRHDSDHYTTAITSRNTFKADPKFCMLAGLVCSTGGARVVNVLKEGYRTYGNTNPKQTAVPLEKVDPSLFFRLSALKEGNSIRLSDLKESLPHRAFLPAQIASRISLATTDGVTRIFPDSATDAIETTIAYCNAKNVKGEFKTCPRSLEEMIGFSKTALHTEKLLILTSESTRGSGEKLVIKNIKRFDAENIVACHEMFLPFAAYFCHSLPSTRVYSADLVDGKTGARVNTVVGVCHMDTSGWPADHVAFRVLKFGPGQGEACHWLNEIDLVWIAALRFFLAASPRWSSGLGRGCSRHGVLALGDLQLVTGRSSARFLLCSRFLTFLPLVLDPKSLGSLPRLLLPCLLGGVLKARHCSRAPAALGARMRAARDAYAEVV</sequence>
<organism evidence="9 10">
    <name type="scientific">Striga hermonthica</name>
    <name type="common">Purple witchweed</name>
    <name type="synonym">Buchnera hermonthica</name>
    <dbReference type="NCBI Taxonomy" id="68872"/>
    <lineage>
        <taxon>Eukaryota</taxon>
        <taxon>Viridiplantae</taxon>
        <taxon>Streptophyta</taxon>
        <taxon>Embryophyta</taxon>
        <taxon>Tracheophyta</taxon>
        <taxon>Spermatophyta</taxon>
        <taxon>Magnoliopsida</taxon>
        <taxon>eudicotyledons</taxon>
        <taxon>Gunneridae</taxon>
        <taxon>Pentapetalae</taxon>
        <taxon>asterids</taxon>
        <taxon>lamiids</taxon>
        <taxon>Lamiales</taxon>
        <taxon>Orobanchaceae</taxon>
        <taxon>Buchnereae</taxon>
        <taxon>Striga</taxon>
    </lineage>
</organism>
<dbReference type="Proteomes" id="UP001153555">
    <property type="component" value="Unassembled WGS sequence"/>
</dbReference>
<evidence type="ECO:0000256" key="7">
    <source>
        <dbReference type="SAM" id="SignalP"/>
    </source>
</evidence>
<evidence type="ECO:0000256" key="3">
    <source>
        <dbReference type="ARBA" id="ARBA00022512"/>
    </source>
</evidence>
<dbReference type="PROSITE" id="PS51277">
    <property type="entry name" value="BURP"/>
    <property type="match status" value="1"/>
</dbReference>
<proteinExistence type="predicted"/>
<keyword evidence="10" id="KW-1185">Reference proteome</keyword>
<evidence type="ECO:0000256" key="6">
    <source>
        <dbReference type="ARBA" id="ARBA00023180"/>
    </source>
</evidence>
<dbReference type="AlphaFoldDB" id="A0A9N7P2S7"/>
<comment type="caution">
    <text evidence="9">The sequence shown here is derived from an EMBL/GenBank/DDBJ whole genome shotgun (WGS) entry which is preliminary data.</text>
</comment>
<evidence type="ECO:0000313" key="10">
    <source>
        <dbReference type="Proteomes" id="UP001153555"/>
    </source>
</evidence>
<dbReference type="EMBL" id="CACSLK010034236">
    <property type="protein sequence ID" value="CAA0841565.1"/>
    <property type="molecule type" value="Genomic_DNA"/>
</dbReference>
<keyword evidence="3" id="KW-0134">Cell wall</keyword>
<accession>A0A9N7P2S7</accession>
<evidence type="ECO:0000256" key="1">
    <source>
        <dbReference type="ARBA" id="ARBA00004191"/>
    </source>
</evidence>
<evidence type="ECO:0000256" key="2">
    <source>
        <dbReference type="ARBA" id="ARBA00004271"/>
    </source>
</evidence>
<feature type="domain" description="BURP" evidence="8">
    <location>
        <begin position="132"/>
        <end position="338"/>
    </location>
</feature>
<dbReference type="SMART" id="SM01045">
    <property type="entry name" value="BURP"/>
    <property type="match status" value="1"/>
</dbReference>
<dbReference type="GO" id="GO:0048046">
    <property type="term" value="C:apoplast"/>
    <property type="evidence" value="ECO:0007669"/>
    <property type="project" value="UniProtKB-SubCell"/>
</dbReference>
<keyword evidence="5 7" id="KW-0732">Signal</keyword>
<dbReference type="InterPro" id="IPR004873">
    <property type="entry name" value="BURP_dom"/>
</dbReference>